<dbReference type="PANTHER" id="PTHR43643:SF3">
    <property type="entry name" value="HISTIDINOL-PHOSPHATE AMINOTRANSFERASE"/>
    <property type="match status" value="1"/>
</dbReference>
<keyword evidence="6" id="KW-0028">Amino-acid biosynthesis</keyword>
<evidence type="ECO:0000256" key="4">
    <source>
        <dbReference type="ARBA" id="ARBA00022679"/>
    </source>
</evidence>
<comment type="catalytic activity">
    <reaction evidence="6">
        <text>L-histidinol phosphate + 2-oxoglutarate = 3-(imidazol-4-yl)-2-oxopropyl phosphate + L-glutamate</text>
        <dbReference type="Rhea" id="RHEA:23744"/>
        <dbReference type="ChEBI" id="CHEBI:16810"/>
        <dbReference type="ChEBI" id="CHEBI:29985"/>
        <dbReference type="ChEBI" id="CHEBI:57766"/>
        <dbReference type="ChEBI" id="CHEBI:57980"/>
        <dbReference type="EC" id="2.6.1.9"/>
    </reaction>
</comment>
<dbReference type="CDD" id="cd00609">
    <property type="entry name" value="AAT_like"/>
    <property type="match status" value="1"/>
</dbReference>
<dbReference type="InterPro" id="IPR005861">
    <property type="entry name" value="HisP_aminotrans"/>
</dbReference>
<evidence type="ECO:0000259" key="7">
    <source>
        <dbReference type="Pfam" id="PF00155"/>
    </source>
</evidence>
<accession>A0ABT1IJ57</accession>
<feature type="modified residue" description="N6-(pyridoxal phosphate)lysine" evidence="6">
    <location>
        <position position="234"/>
    </location>
</feature>
<proteinExistence type="inferred from homology"/>
<keyword evidence="4 6" id="KW-0808">Transferase</keyword>
<gene>
    <name evidence="6" type="primary">hisC</name>
    <name evidence="8" type="ORF">LV75_005207</name>
</gene>
<protein>
    <recommendedName>
        <fullName evidence="6">Histidinol-phosphate aminotransferase</fullName>
        <ecNumber evidence="6">2.6.1.9</ecNumber>
    </recommendedName>
    <alternativeName>
        <fullName evidence="6">Imidazole acetol-phosphate transaminase</fullName>
    </alternativeName>
</protein>
<feature type="domain" description="Aminotransferase class I/classII large" evidence="7">
    <location>
        <begin position="40"/>
        <end position="366"/>
    </location>
</feature>
<dbReference type="InterPro" id="IPR050106">
    <property type="entry name" value="HistidinolP_aminotransfase"/>
</dbReference>
<dbReference type="EC" id="2.6.1.9" evidence="6"/>
<evidence type="ECO:0000256" key="5">
    <source>
        <dbReference type="ARBA" id="ARBA00022898"/>
    </source>
</evidence>
<evidence type="ECO:0000256" key="3">
    <source>
        <dbReference type="ARBA" id="ARBA00022576"/>
    </source>
</evidence>
<comment type="cofactor">
    <cofactor evidence="1 6">
        <name>pyridoxal 5'-phosphate</name>
        <dbReference type="ChEBI" id="CHEBI:597326"/>
    </cofactor>
</comment>
<dbReference type="InterPro" id="IPR004839">
    <property type="entry name" value="Aminotransferase_I/II_large"/>
</dbReference>
<dbReference type="PROSITE" id="PS00599">
    <property type="entry name" value="AA_TRANSFER_CLASS_2"/>
    <property type="match status" value="1"/>
</dbReference>
<comment type="similarity">
    <text evidence="6">Belongs to the class-II pyridoxal-phosphate-dependent aminotransferase family. Histidinol-phosphate aminotransferase subfamily.</text>
</comment>
<dbReference type="PANTHER" id="PTHR43643">
    <property type="entry name" value="HISTIDINOL-PHOSPHATE AMINOTRANSFERASE 2"/>
    <property type="match status" value="1"/>
</dbReference>
<dbReference type="GO" id="GO:0008483">
    <property type="term" value="F:transaminase activity"/>
    <property type="evidence" value="ECO:0007669"/>
    <property type="project" value="UniProtKB-KW"/>
</dbReference>
<comment type="caution">
    <text evidence="8">The sequence shown here is derived from an EMBL/GenBank/DDBJ whole genome shotgun (WGS) entry which is preliminary data.</text>
</comment>
<dbReference type="SUPFAM" id="SSF53383">
    <property type="entry name" value="PLP-dependent transferases"/>
    <property type="match status" value="1"/>
</dbReference>
<keyword evidence="3 6" id="KW-0032">Aminotransferase</keyword>
<keyword evidence="5 6" id="KW-0663">Pyridoxal phosphate</keyword>
<dbReference type="InterPro" id="IPR015421">
    <property type="entry name" value="PyrdxlP-dep_Trfase_major"/>
</dbReference>
<name>A0ABT1IJ57_9PSEU</name>
<sequence>MAVSTASTGPFIRAAINGLPPYSAGRSVRDAAGGGAVASDLLGLAANEGPYGPFPAAAAAAVECVHSANLYPQSGFRSLRGELADFLGVGVERVAVGAGGIALIHHLSVALLDEGTTIVTGTPTFHAYALDARKQGASARTAPVRLDGGYDLAAMLELVDDLSRIVYVCNPNNPTGGIVTREELLRFVDAVPESTTVVVDEAYFEYARSTGYPDTIADRAFHRPNLVTLRTFSKAYGLAGLRVAYLVGSPALIEAVQKVQSNYEVTSVALAAARASLPEADELARRVELNRAGRATLTEGLRRFGFPPIDSHANFVYAEVGDGKLFAKALEAEGIIVRPANAMGDPAGARITVGTPEQVERTVEALSRVAGHVGPRRGSTYR</sequence>
<comment type="pathway">
    <text evidence="6">Amino-acid biosynthesis; L-histidine biosynthesis; L-histidine from 5-phospho-alpha-D-ribose 1-diphosphate: step 7/9.</text>
</comment>
<comment type="subunit">
    <text evidence="2 6">Homodimer.</text>
</comment>
<evidence type="ECO:0000256" key="1">
    <source>
        <dbReference type="ARBA" id="ARBA00001933"/>
    </source>
</evidence>
<organism evidence="8 9">
    <name type="scientific">Actinokineospora diospyrosa</name>
    <dbReference type="NCBI Taxonomy" id="103728"/>
    <lineage>
        <taxon>Bacteria</taxon>
        <taxon>Bacillati</taxon>
        <taxon>Actinomycetota</taxon>
        <taxon>Actinomycetes</taxon>
        <taxon>Pseudonocardiales</taxon>
        <taxon>Pseudonocardiaceae</taxon>
        <taxon>Actinokineospora</taxon>
    </lineage>
</organism>
<dbReference type="Pfam" id="PF00155">
    <property type="entry name" value="Aminotran_1_2"/>
    <property type="match status" value="1"/>
</dbReference>
<keyword evidence="6" id="KW-0368">Histidine biosynthesis</keyword>
<evidence type="ECO:0000313" key="9">
    <source>
        <dbReference type="Proteomes" id="UP001205185"/>
    </source>
</evidence>
<dbReference type="Gene3D" id="3.40.640.10">
    <property type="entry name" value="Type I PLP-dependent aspartate aminotransferase-like (Major domain)"/>
    <property type="match status" value="1"/>
</dbReference>
<dbReference type="HAMAP" id="MF_01023">
    <property type="entry name" value="HisC_aminotrans_2"/>
    <property type="match status" value="1"/>
</dbReference>
<dbReference type="InterPro" id="IPR001917">
    <property type="entry name" value="Aminotrans_II_pyridoxalP_BS"/>
</dbReference>
<reference evidence="8 9" key="1">
    <citation type="submission" date="2022-06" db="EMBL/GenBank/DDBJ databases">
        <title>Genomic Encyclopedia of Archaeal and Bacterial Type Strains, Phase II (KMG-II): from individual species to whole genera.</title>
        <authorList>
            <person name="Goeker M."/>
        </authorList>
    </citation>
    <scope>NUCLEOTIDE SEQUENCE [LARGE SCALE GENOMIC DNA]</scope>
    <source>
        <strain evidence="8 9">DSM 44255</strain>
    </source>
</reference>
<evidence type="ECO:0000256" key="6">
    <source>
        <dbReference type="HAMAP-Rule" id="MF_01023"/>
    </source>
</evidence>
<evidence type="ECO:0000313" key="8">
    <source>
        <dbReference type="EMBL" id="MCP2272681.1"/>
    </source>
</evidence>
<dbReference type="EMBL" id="JAMTCO010000013">
    <property type="protein sequence ID" value="MCP2272681.1"/>
    <property type="molecule type" value="Genomic_DNA"/>
</dbReference>
<dbReference type="Gene3D" id="3.90.1150.10">
    <property type="entry name" value="Aspartate Aminotransferase, domain 1"/>
    <property type="match status" value="1"/>
</dbReference>
<evidence type="ECO:0000256" key="2">
    <source>
        <dbReference type="ARBA" id="ARBA00011738"/>
    </source>
</evidence>
<keyword evidence="9" id="KW-1185">Reference proteome</keyword>
<dbReference type="Proteomes" id="UP001205185">
    <property type="component" value="Unassembled WGS sequence"/>
</dbReference>
<dbReference type="InterPro" id="IPR015422">
    <property type="entry name" value="PyrdxlP-dep_Trfase_small"/>
</dbReference>
<dbReference type="InterPro" id="IPR015424">
    <property type="entry name" value="PyrdxlP-dep_Trfase"/>
</dbReference>
<dbReference type="NCBIfam" id="TIGR01141">
    <property type="entry name" value="hisC"/>
    <property type="match status" value="1"/>
</dbReference>